<dbReference type="OrthoDB" id="115009at2"/>
<dbReference type="SUPFAM" id="SSF48452">
    <property type="entry name" value="TPR-like"/>
    <property type="match status" value="2"/>
</dbReference>
<evidence type="ECO:0000256" key="1">
    <source>
        <dbReference type="ARBA" id="ARBA00022737"/>
    </source>
</evidence>
<reference evidence="5" key="2">
    <citation type="submission" date="2019-02" db="EMBL/GenBank/DDBJ databases">
        <title>Granulicella sibirica sp. nov., a psychrotolerant acidobacterium isolated from an organic soil layer in forested tundra, West Siberia.</title>
        <authorList>
            <person name="Oshkin I.Y."/>
            <person name="Kulichevskaya I.S."/>
            <person name="Rijpstra W.I.C."/>
            <person name="Sinninghe Damste J.S."/>
            <person name="Rakitin A.L."/>
            <person name="Ravin N.V."/>
            <person name="Dedysh S.N."/>
        </authorList>
    </citation>
    <scope>NUCLEOTIDE SEQUENCE [LARGE SCALE GENOMIC DNA]</scope>
    <source>
        <strain evidence="5">AF10</strain>
    </source>
</reference>
<accession>A0A4Q0T5L7</accession>
<name>A0A4Q0T5L7_9BACT</name>
<dbReference type="PANTHER" id="PTHR45586">
    <property type="entry name" value="TPR REPEAT-CONTAINING PROTEIN PA4667"/>
    <property type="match status" value="1"/>
</dbReference>
<proteinExistence type="predicted"/>
<evidence type="ECO:0000313" key="4">
    <source>
        <dbReference type="EMBL" id="RXH56871.1"/>
    </source>
</evidence>
<dbReference type="Proteomes" id="UP000289437">
    <property type="component" value="Unassembled WGS sequence"/>
</dbReference>
<dbReference type="EMBL" id="RDSM01000001">
    <property type="protein sequence ID" value="RXH56871.1"/>
    <property type="molecule type" value="Genomic_DNA"/>
</dbReference>
<dbReference type="PANTHER" id="PTHR45586:SF1">
    <property type="entry name" value="LIPOPOLYSACCHARIDE ASSEMBLY PROTEIN B"/>
    <property type="match status" value="1"/>
</dbReference>
<evidence type="ECO:0000256" key="3">
    <source>
        <dbReference type="SAM" id="SignalP"/>
    </source>
</evidence>
<feature type="chain" id="PRO_5020325843" evidence="3">
    <location>
        <begin position="34"/>
        <end position="445"/>
    </location>
</feature>
<dbReference type="Pfam" id="PF14559">
    <property type="entry name" value="TPR_19"/>
    <property type="match status" value="1"/>
</dbReference>
<keyword evidence="2" id="KW-0802">TPR repeat</keyword>
<dbReference type="Pfam" id="PF13432">
    <property type="entry name" value="TPR_16"/>
    <property type="match status" value="1"/>
</dbReference>
<organism evidence="4 5">
    <name type="scientific">Granulicella sibirica</name>
    <dbReference type="NCBI Taxonomy" id="2479048"/>
    <lineage>
        <taxon>Bacteria</taxon>
        <taxon>Pseudomonadati</taxon>
        <taxon>Acidobacteriota</taxon>
        <taxon>Terriglobia</taxon>
        <taxon>Terriglobales</taxon>
        <taxon>Acidobacteriaceae</taxon>
        <taxon>Granulicella</taxon>
    </lineage>
</organism>
<sequence length="445" mass="47137">MEWSQTDMSRRIGTILFLGLLSASAALHGQATAGTTDASSTAPDPQAKLREDANDALEKGEYPRALKLLSSLAEQNPKDAHLLYDLAYTQDALDQTSNAEASYRAAIGADATLIEPHLGLGLLLARTGHADEAHAELSTAAGLPAENPALKARAYRALARLDLKSSPAAARDELILALKLSPETPEDTEMAAELAEAADDPAEAEKAYRHTLAETPNDPSASASLARLLSHSNPTEAQSILNSALVAHPDAPALTAQLAALYGARGKFADGIPLAEKLHASNPNEPAVTLLLAHLYAQSGDAAKADPLYAALIEAKPDAGLLDDRADVLIKLRRYAEAETLLKRALVDPAAFATKEDYGVAASHLAFAASNNNDPMTVLHALSLRATVLPQSPSALFLAATAHDKLHEIKQAADLYNQFLAAANGKFPDEEFEARHRLVTLAHMH</sequence>
<comment type="caution">
    <text evidence="4">The sequence shown here is derived from an EMBL/GenBank/DDBJ whole genome shotgun (WGS) entry which is preliminary data.</text>
</comment>
<evidence type="ECO:0000313" key="5">
    <source>
        <dbReference type="Proteomes" id="UP000289437"/>
    </source>
</evidence>
<evidence type="ECO:0000256" key="2">
    <source>
        <dbReference type="ARBA" id="ARBA00022803"/>
    </source>
</evidence>
<dbReference type="Gene3D" id="1.25.40.10">
    <property type="entry name" value="Tetratricopeptide repeat domain"/>
    <property type="match status" value="3"/>
</dbReference>
<dbReference type="InterPro" id="IPR051012">
    <property type="entry name" value="CellSynth/LPSAsmb/PSIAsmb"/>
</dbReference>
<protein>
    <submittedName>
        <fullName evidence="4">Uncharacterized protein</fullName>
    </submittedName>
</protein>
<feature type="signal peptide" evidence="3">
    <location>
        <begin position="1"/>
        <end position="33"/>
    </location>
</feature>
<reference evidence="4 5" key="1">
    <citation type="submission" date="2018-11" db="EMBL/GenBank/DDBJ databases">
        <authorList>
            <person name="Mardanov A.V."/>
            <person name="Ravin N.V."/>
            <person name="Dedysh S.N."/>
        </authorList>
    </citation>
    <scope>NUCLEOTIDE SEQUENCE [LARGE SCALE GENOMIC DNA]</scope>
    <source>
        <strain evidence="4 5">AF10</strain>
    </source>
</reference>
<keyword evidence="5" id="KW-1185">Reference proteome</keyword>
<dbReference type="InterPro" id="IPR011990">
    <property type="entry name" value="TPR-like_helical_dom_sf"/>
</dbReference>
<dbReference type="AlphaFoldDB" id="A0A4Q0T5L7"/>
<gene>
    <name evidence="4" type="ORF">GRAN_0181</name>
</gene>
<keyword evidence="3" id="KW-0732">Signal</keyword>
<keyword evidence="1" id="KW-0677">Repeat</keyword>